<dbReference type="Gene3D" id="3.40.50.1820">
    <property type="entry name" value="alpha/beta hydrolase"/>
    <property type="match status" value="1"/>
</dbReference>
<dbReference type="AlphaFoldDB" id="J3JXX3"/>
<evidence type="ECO:0000259" key="10">
    <source>
        <dbReference type="Pfam" id="PF04083"/>
    </source>
</evidence>
<feature type="signal peptide" evidence="9">
    <location>
        <begin position="1"/>
        <end position="19"/>
    </location>
</feature>
<keyword evidence="3 7" id="KW-0378">Hydrolase</keyword>
<name>J3JXX3_DENPD</name>
<evidence type="ECO:0000256" key="8">
    <source>
        <dbReference type="PIRSR" id="PIRSR000862-1"/>
    </source>
</evidence>
<keyword evidence="4 7" id="KW-0442">Lipid degradation</keyword>
<protein>
    <recommendedName>
        <fullName evidence="7">Lipase</fullName>
    </recommendedName>
</protein>
<dbReference type="GO" id="GO:0016788">
    <property type="term" value="F:hydrolase activity, acting on ester bonds"/>
    <property type="evidence" value="ECO:0007669"/>
    <property type="project" value="InterPro"/>
</dbReference>
<feature type="active site" description="Charge relay system" evidence="8">
    <location>
        <position position="361"/>
    </location>
</feature>
<evidence type="ECO:0000313" key="11">
    <source>
        <dbReference type="EMBL" id="AEE63056.1"/>
    </source>
</evidence>
<feature type="active site" description="Charge relay system" evidence="8">
    <location>
        <position position="392"/>
    </location>
</feature>
<evidence type="ECO:0000256" key="2">
    <source>
        <dbReference type="ARBA" id="ARBA00022729"/>
    </source>
</evidence>
<sequence length="419" mass="46707">MYILLLLVGALFVPLRAEGSNSDQLKELLGLIQNAGPEQNILENIELPEDVFLNISQYLEKYGYPLETHQVETDDGFTLTLHRIPASKSISKNNPAVLFVPPLMSSSIDWLNHGSNYSLGLLMSDLDYDIWLLNPRGTRYSMTHNTLNSTQKKFWSYSFHEKGYYDAAVSIDYVLNSTGQKKVTIVGYSEGTSALLALAAARPEYNEKINLIVLLSPIGYMGGVSSPIALFLAKYMTEIKALFEGVHFHAVPYAKWVSELLVAICSIDGSGETCAAALGPLVGYDTEEVDLDYLLIFISDKPSGLALQELYHYGQEILSESFQQHDYGVVENLLHYGTPEPPAYNVSQITAPVAAYYAKNDFLASVEDVEKLLEELPNVADGYLVESEKFSHLDFFLGKHTRSVLYERVLSVIQKYNPV</sequence>
<evidence type="ECO:0000256" key="4">
    <source>
        <dbReference type="ARBA" id="ARBA00022963"/>
    </source>
</evidence>
<comment type="similarity">
    <text evidence="1 7">Belongs to the AB hydrolase superfamily. Lipase family.</text>
</comment>
<keyword evidence="2 9" id="KW-0732">Signal</keyword>
<feature type="active site" description="Nucleophile" evidence="8">
    <location>
        <position position="189"/>
    </location>
</feature>
<dbReference type="OrthoDB" id="9974421at2759"/>
<feature type="chain" id="PRO_5003771508" description="Lipase" evidence="9">
    <location>
        <begin position="20"/>
        <end position="419"/>
    </location>
</feature>
<dbReference type="SUPFAM" id="SSF53474">
    <property type="entry name" value="alpha/beta-Hydrolases"/>
    <property type="match status" value="1"/>
</dbReference>
<reference evidence="11" key="1">
    <citation type="journal article" date="2012" name="Insect Biochem. Mol. Biol.">
        <title>Transcriptome and full-length cDNA resources for the mountain pine beetle, Dendroctonus ponderosae Hopkins, a major insect pest of pine forests.</title>
        <authorList>
            <person name="Keeling C.I."/>
            <person name="Henderson H."/>
            <person name="Li M."/>
            <person name="Yuen M."/>
            <person name="Clark E.L."/>
            <person name="Fraser J.D."/>
            <person name="Huber D.P."/>
            <person name="Liao N.Y."/>
            <person name="Roderick Docking T."/>
            <person name="Birol I."/>
            <person name="Chan S.K."/>
            <person name="Taylor G.A."/>
            <person name="Palmquist D."/>
            <person name="Jones S.J."/>
            <person name="Bohlmann J."/>
        </authorList>
    </citation>
    <scope>NUCLEOTIDE SEQUENCE</scope>
    <source>
        <tissue evidence="11">Midgut and adhering fatbody of emerged adults of both sexes after feeding on lodgepole pine for up to 64 h</tissue>
    </source>
</reference>
<evidence type="ECO:0000256" key="7">
    <source>
        <dbReference type="PIRNR" id="PIRNR000862"/>
    </source>
</evidence>
<dbReference type="GO" id="GO:0016042">
    <property type="term" value="P:lipid catabolic process"/>
    <property type="evidence" value="ECO:0007669"/>
    <property type="project" value="UniProtKB-KW"/>
</dbReference>
<proteinExistence type="evidence at transcript level"/>
<dbReference type="InterPro" id="IPR025483">
    <property type="entry name" value="Lipase_euk"/>
</dbReference>
<evidence type="ECO:0000256" key="9">
    <source>
        <dbReference type="SAM" id="SignalP"/>
    </source>
</evidence>
<evidence type="ECO:0000256" key="5">
    <source>
        <dbReference type="ARBA" id="ARBA00023098"/>
    </source>
</evidence>
<evidence type="ECO:0000256" key="3">
    <source>
        <dbReference type="ARBA" id="ARBA00022801"/>
    </source>
</evidence>
<feature type="domain" description="Partial AB-hydrolase lipase" evidence="10">
    <location>
        <begin position="55"/>
        <end position="113"/>
    </location>
</feature>
<keyword evidence="5" id="KW-0443">Lipid metabolism</keyword>
<dbReference type="PANTHER" id="PTHR11005">
    <property type="entry name" value="LYSOSOMAL ACID LIPASE-RELATED"/>
    <property type="match status" value="1"/>
</dbReference>
<dbReference type="PIRSF" id="PIRSF000862">
    <property type="entry name" value="Steryl_ester_lip"/>
    <property type="match status" value="1"/>
</dbReference>
<dbReference type="Pfam" id="PF04083">
    <property type="entry name" value="Abhydro_lipase"/>
    <property type="match status" value="1"/>
</dbReference>
<dbReference type="InterPro" id="IPR029058">
    <property type="entry name" value="AB_hydrolase_fold"/>
</dbReference>
<organism evidence="11">
    <name type="scientific">Dendroctonus ponderosae</name>
    <name type="common">Mountain pine beetle</name>
    <dbReference type="NCBI Taxonomy" id="77166"/>
    <lineage>
        <taxon>Eukaryota</taxon>
        <taxon>Metazoa</taxon>
        <taxon>Ecdysozoa</taxon>
        <taxon>Arthropoda</taxon>
        <taxon>Hexapoda</taxon>
        <taxon>Insecta</taxon>
        <taxon>Pterygota</taxon>
        <taxon>Neoptera</taxon>
        <taxon>Endopterygota</taxon>
        <taxon>Coleoptera</taxon>
        <taxon>Polyphaga</taxon>
        <taxon>Cucujiformia</taxon>
        <taxon>Curculionidae</taxon>
        <taxon>Scolytinae</taxon>
        <taxon>Dendroctonus</taxon>
    </lineage>
</organism>
<accession>J3JXX3</accession>
<dbReference type="InterPro" id="IPR006693">
    <property type="entry name" value="AB_hydrolase_lipase"/>
</dbReference>
<dbReference type="FunFam" id="3.40.50.1820:FF:000057">
    <property type="entry name" value="Lipase"/>
    <property type="match status" value="1"/>
</dbReference>
<evidence type="ECO:0000256" key="6">
    <source>
        <dbReference type="ARBA" id="ARBA00023180"/>
    </source>
</evidence>
<dbReference type="EMBL" id="BT128095">
    <property type="protein sequence ID" value="AEE63056.1"/>
    <property type="molecule type" value="mRNA"/>
</dbReference>
<evidence type="ECO:0000256" key="1">
    <source>
        <dbReference type="ARBA" id="ARBA00010701"/>
    </source>
</evidence>
<keyword evidence="6" id="KW-0325">Glycoprotein</keyword>